<feature type="region of interest" description="Disordered" evidence="1">
    <location>
        <begin position="1"/>
        <end position="28"/>
    </location>
</feature>
<sequence length="107" mass="12496">MGPPAAGAPGDNRSDGSTTVKDDKESKANKLHEWELYRLHEWELYRLHEWELFLVGVEHFHRQQALKRKQAKKIAYKQAKEEERACKKQQTAQKVSPLKHSLPNHDL</sequence>
<protein>
    <submittedName>
        <fullName evidence="2">Uncharacterized protein</fullName>
    </submittedName>
</protein>
<name>A0A9W9KPJ4_9EURO</name>
<dbReference type="Proteomes" id="UP001149165">
    <property type="component" value="Unassembled WGS sequence"/>
</dbReference>
<evidence type="ECO:0000313" key="3">
    <source>
        <dbReference type="Proteomes" id="UP001149165"/>
    </source>
</evidence>
<comment type="caution">
    <text evidence="2">The sequence shown here is derived from an EMBL/GenBank/DDBJ whole genome shotgun (WGS) entry which is preliminary data.</text>
</comment>
<gene>
    <name evidence="2" type="ORF">N7456_001711</name>
</gene>
<dbReference type="AlphaFoldDB" id="A0A9W9KPJ4"/>
<dbReference type="EMBL" id="JAPQKH010000002">
    <property type="protein sequence ID" value="KAJ5113177.1"/>
    <property type="molecule type" value="Genomic_DNA"/>
</dbReference>
<evidence type="ECO:0000256" key="1">
    <source>
        <dbReference type="SAM" id="MobiDB-lite"/>
    </source>
</evidence>
<reference evidence="2" key="2">
    <citation type="journal article" date="2023" name="IMA Fungus">
        <title>Comparative genomic study of the Penicillium genus elucidates a diverse pangenome and 15 lateral gene transfer events.</title>
        <authorList>
            <person name="Petersen C."/>
            <person name="Sorensen T."/>
            <person name="Nielsen M.R."/>
            <person name="Sondergaard T.E."/>
            <person name="Sorensen J.L."/>
            <person name="Fitzpatrick D.A."/>
            <person name="Frisvad J.C."/>
            <person name="Nielsen K.L."/>
        </authorList>
    </citation>
    <scope>NUCLEOTIDE SEQUENCE</scope>
    <source>
        <strain evidence="2">IBT 30069</strain>
    </source>
</reference>
<feature type="region of interest" description="Disordered" evidence="1">
    <location>
        <begin position="83"/>
        <end position="107"/>
    </location>
</feature>
<reference evidence="2" key="1">
    <citation type="submission" date="2022-11" db="EMBL/GenBank/DDBJ databases">
        <authorList>
            <person name="Petersen C."/>
        </authorList>
    </citation>
    <scope>NUCLEOTIDE SEQUENCE</scope>
    <source>
        <strain evidence="2">IBT 30069</strain>
    </source>
</reference>
<evidence type="ECO:0000313" key="2">
    <source>
        <dbReference type="EMBL" id="KAJ5113177.1"/>
    </source>
</evidence>
<keyword evidence="3" id="KW-1185">Reference proteome</keyword>
<proteinExistence type="predicted"/>
<organism evidence="2 3">
    <name type="scientific">Penicillium angulare</name>
    <dbReference type="NCBI Taxonomy" id="116970"/>
    <lineage>
        <taxon>Eukaryota</taxon>
        <taxon>Fungi</taxon>
        <taxon>Dikarya</taxon>
        <taxon>Ascomycota</taxon>
        <taxon>Pezizomycotina</taxon>
        <taxon>Eurotiomycetes</taxon>
        <taxon>Eurotiomycetidae</taxon>
        <taxon>Eurotiales</taxon>
        <taxon>Aspergillaceae</taxon>
        <taxon>Penicillium</taxon>
    </lineage>
</organism>
<accession>A0A9W9KPJ4</accession>